<proteinExistence type="predicted"/>
<comment type="caution">
    <text evidence="1">The sequence shown here is derived from an EMBL/GenBank/DDBJ whole genome shotgun (WGS) entry which is preliminary data.</text>
</comment>
<sequence length="410" mass="44643">MRVEPLKCLRANPERVGEVASPPYDVFDRASAAAYLEAHPSSFLAVDRPDATLCADVAPDAPEVYERARELLLERRRDFTLLSDETPCFYVYELQSAGRRQTGVIGAVAVDDYLDGTVARHELTRADKELDRVRHIEATGAQTGLVLLAYPDQLALDVILGSAKQAQPLYDFTADGVRHLVWRVARPAATEAIEAAFTCVPKAYIADGHHRAAAAARVCERRRAERGEAGAAGSFLAALFPASQLRILAYDRAVTDRAGLAPAELLGRLERAGFSVSEARDEPVRPQERGHFGCYLAGRWHELAWGREPGARDADAAASLDVSVLQDEVLGPILGVQDPRRDARMRFLSESEGPAALEAAAGDEGVAFTLFPTTMDDLMRVSDAGGTMPPKSTWFEPKLPSGLVVRRIDQ</sequence>
<dbReference type="EMBL" id="JAZGJQ010000001">
    <property type="protein sequence ID" value="MEE6146533.1"/>
    <property type="molecule type" value="Genomic_DNA"/>
</dbReference>
<name>A0ABU7R7M5_9ACTN</name>
<dbReference type="InterPro" id="IPR008323">
    <property type="entry name" value="UCP033563"/>
</dbReference>
<gene>
    <name evidence="1" type="ORF">VXJ25_00770</name>
</gene>
<dbReference type="PANTHER" id="PTHR36454:SF1">
    <property type="entry name" value="DUF1015 DOMAIN-CONTAINING PROTEIN"/>
    <property type="match status" value="1"/>
</dbReference>
<dbReference type="Proteomes" id="UP001332931">
    <property type="component" value="Unassembled WGS sequence"/>
</dbReference>
<accession>A0ABU7R7M5</accession>
<keyword evidence="2" id="KW-1185">Reference proteome</keyword>
<reference evidence="1 2" key="1">
    <citation type="submission" date="2024-01" db="EMBL/GenBank/DDBJ databases">
        <title>Description of Olsenella sp. nov., isolated from pig feces.</title>
        <authorList>
            <person name="Chang Y.-H."/>
        </authorList>
    </citation>
    <scope>NUCLEOTIDE SEQUENCE [LARGE SCALE GENOMIC DNA]</scope>
    <source>
        <strain evidence="1 2">YH-ols2223</strain>
    </source>
</reference>
<dbReference type="PANTHER" id="PTHR36454">
    <property type="entry name" value="LMO2823 PROTEIN"/>
    <property type="match status" value="1"/>
</dbReference>
<evidence type="ECO:0000313" key="2">
    <source>
        <dbReference type="Proteomes" id="UP001332931"/>
    </source>
</evidence>
<protein>
    <submittedName>
        <fullName evidence="1">DUF1015 family protein</fullName>
    </submittedName>
</protein>
<evidence type="ECO:0000313" key="1">
    <source>
        <dbReference type="EMBL" id="MEE6146533.1"/>
    </source>
</evidence>
<dbReference type="Pfam" id="PF06245">
    <property type="entry name" value="DUF1015"/>
    <property type="match status" value="1"/>
</dbReference>
<organism evidence="1 2">
    <name type="scientific">Olsenella absiana</name>
    <dbReference type="NCBI Taxonomy" id="3115222"/>
    <lineage>
        <taxon>Bacteria</taxon>
        <taxon>Bacillati</taxon>
        <taxon>Actinomycetota</taxon>
        <taxon>Coriobacteriia</taxon>
        <taxon>Coriobacteriales</taxon>
        <taxon>Atopobiaceae</taxon>
        <taxon>Olsenella</taxon>
    </lineage>
</organism>
<dbReference type="PIRSF" id="PIRSF033563">
    <property type="entry name" value="UCP033563"/>
    <property type="match status" value="1"/>
</dbReference>
<dbReference type="RefSeq" id="WP_330957299.1">
    <property type="nucleotide sequence ID" value="NZ_JAZGJQ010000001.1"/>
</dbReference>